<evidence type="ECO:0000256" key="1">
    <source>
        <dbReference type="ARBA" id="ARBA00006484"/>
    </source>
</evidence>
<keyword evidence="2" id="KW-0560">Oxidoreductase</keyword>
<dbReference type="GO" id="GO:0016491">
    <property type="term" value="F:oxidoreductase activity"/>
    <property type="evidence" value="ECO:0007669"/>
    <property type="project" value="UniProtKB-KW"/>
</dbReference>
<evidence type="ECO:0000256" key="3">
    <source>
        <dbReference type="SAM" id="MobiDB-lite"/>
    </source>
</evidence>
<feature type="compositionally biased region" description="Low complexity" evidence="3">
    <location>
        <begin position="402"/>
        <end position="411"/>
    </location>
</feature>
<dbReference type="InterPro" id="IPR002347">
    <property type="entry name" value="SDR_fam"/>
</dbReference>
<dbReference type="InterPro" id="IPR016040">
    <property type="entry name" value="NAD(P)-bd_dom"/>
</dbReference>
<dbReference type="InterPro" id="IPR036291">
    <property type="entry name" value="NAD(P)-bd_dom_sf"/>
</dbReference>
<dbReference type="EMBL" id="AP035768">
    <property type="protein sequence ID" value="BFO18119.1"/>
    <property type="molecule type" value="Genomic_DNA"/>
</dbReference>
<dbReference type="PANTHER" id="PTHR24320">
    <property type="entry name" value="RETINOL DEHYDROGENASE"/>
    <property type="match status" value="1"/>
</dbReference>
<protein>
    <recommendedName>
        <fullName evidence="4">NAD(P)-binding domain-containing protein</fullName>
    </recommendedName>
</protein>
<reference evidence="5" key="1">
    <citation type="submission" date="2024-06" db="EMBL/GenBank/DDBJ databases">
        <authorList>
            <consortium name="consrtm"/>
            <person name="Uemura M."/>
            <person name="Terahara T."/>
        </authorList>
    </citation>
    <scope>NUCLEOTIDE SEQUENCE</scope>
    <source>
        <strain evidence="5">KM77-8</strain>
    </source>
</reference>
<evidence type="ECO:0000259" key="4">
    <source>
        <dbReference type="Pfam" id="PF13460"/>
    </source>
</evidence>
<evidence type="ECO:0000256" key="2">
    <source>
        <dbReference type="ARBA" id="ARBA00023002"/>
    </source>
</evidence>
<gene>
    <name evidence="5" type="ORF">SHKM778_45070</name>
</gene>
<dbReference type="Pfam" id="PF00106">
    <property type="entry name" value="adh_short"/>
    <property type="match status" value="1"/>
</dbReference>
<proteinExistence type="inferred from homology"/>
<feature type="region of interest" description="Disordered" evidence="3">
    <location>
        <begin position="142"/>
        <end position="162"/>
    </location>
</feature>
<dbReference type="PANTHER" id="PTHR24320:SF148">
    <property type="entry name" value="NAD(P)-BINDING ROSSMANN-FOLD SUPERFAMILY PROTEIN"/>
    <property type="match status" value="1"/>
</dbReference>
<feature type="region of interest" description="Disordered" evidence="3">
    <location>
        <begin position="388"/>
        <end position="435"/>
    </location>
</feature>
<dbReference type="AlphaFoldDB" id="A0AAT9HKS1"/>
<accession>A0AAT9HKS1</accession>
<name>A0AAT9HKS1_9ACTN</name>
<dbReference type="PRINTS" id="PR00081">
    <property type="entry name" value="GDHRDH"/>
</dbReference>
<dbReference type="Gene3D" id="3.40.50.720">
    <property type="entry name" value="NAD(P)-binding Rossmann-like Domain"/>
    <property type="match status" value="2"/>
</dbReference>
<organism evidence="5">
    <name type="scientific">Streptomyces haneummycinicus</name>
    <dbReference type="NCBI Taxonomy" id="3074435"/>
    <lineage>
        <taxon>Bacteria</taxon>
        <taxon>Bacillati</taxon>
        <taxon>Actinomycetota</taxon>
        <taxon>Actinomycetes</taxon>
        <taxon>Kitasatosporales</taxon>
        <taxon>Streptomycetaceae</taxon>
        <taxon>Streptomyces</taxon>
    </lineage>
</organism>
<dbReference type="Pfam" id="PF13460">
    <property type="entry name" value="NAD_binding_10"/>
    <property type="match status" value="1"/>
</dbReference>
<comment type="similarity">
    <text evidence="1">Belongs to the short-chain dehydrogenases/reductases (SDR) family.</text>
</comment>
<evidence type="ECO:0000313" key="5">
    <source>
        <dbReference type="EMBL" id="BFO18119.1"/>
    </source>
</evidence>
<reference evidence="5" key="2">
    <citation type="submission" date="2024-07" db="EMBL/GenBank/DDBJ databases">
        <title>Streptomyces haneummycinica sp. nov., a new antibiotic-producing actinobacterium isolated from marine sediment.</title>
        <authorList>
            <person name="Uemura M."/>
            <person name="Hamada M."/>
            <person name="Hirano S."/>
            <person name="Kobayashi K."/>
            <person name="Ohshiro T."/>
            <person name="Kobayashi T."/>
            <person name="Terahara T."/>
        </authorList>
    </citation>
    <scope>NUCLEOTIDE SEQUENCE</scope>
    <source>
        <strain evidence="5">KM77-8</strain>
    </source>
</reference>
<dbReference type="SUPFAM" id="SSF51735">
    <property type="entry name" value="NAD(P)-binding Rossmann-fold domains"/>
    <property type="match status" value="2"/>
</dbReference>
<sequence>MGDDLAAVRRAVDGQDAIVSALGNPLWLKARTGSAVMARATANLVAAMHLHQVRRIAMPLAWGSGASRQHTAWPLKSLTRLLIRRDYQDYDTAEAILAASGLDFTIAYFGSLTDRPASRAWSTDPDIRTPRPWRSAVPTWPSACWTPSNPPARPPTVSRSAVRRRDDAPMNLRGRTIVLTGASSGLGAEAARLLSAQGAALHLVGRDEKRTRAIGEELHAPTYTADFTSLSRTRTLAAQLAHAVPNIDVLALNAGGVMPPRLTDDGIDATFQANALAPWLLMTRLAGNLGSGRVLLTNSRSHNNAVLSPHNIAAALAGEPRVSGHRTYARAKLAAGVLLREFHRRNPGVDAGDFHPGILASDFGRYMGRTGSLLKTVARPFIDTLAKAPNDWPNSPTAGRLSPAPTSSTPAVPRVPSSSTARNSARPCGSRRPRDRIRLGLGLGLGLGGIARFMTTTHSCP</sequence>
<feature type="domain" description="NAD(P)-binding" evidence="4">
    <location>
        <begin position="4"/>
        <end position="119"/>
    </location>
</feature>